<feature type="region of interest" description="Disordered" evidence="1">
    <location>
        <begin position="54"/>
        <end position="153"/>
    </location>
</feature>
<feature type="compositionally biased region" description="Low complexity" evidence="1">
    <location>
        <begin position="19"/>
        <end position="30"/>
    </location>
</feature>
<feature type="compositionally biased region" description="Basic residues" evidence="1">
    <location>
        <begin position="54"/>
        <end position="63"/>
    </location>
</feature>
<dbReference type="Proteomes" id="UP000606786">
    <property type="component" value="Unassembled WGS sequence"/>
</dbReference>
<feature type="compositionally biased region" description="Gly residues" evidence="1">
    <location>
        <begin position="134"/>
        <end position="145"/>
    </location>
</feature>
<dbReference type="AlphaFoldDB" id="A0A811UZW8"/>
<feature type="region of interest" description="Disordered" evidence="1">
    <location>
        <begin position="19"/>
        <end position="40"/>
    </location>
</feature>
<feature type="compositionally biased region" description="Low complexity" evidence="1">
    <location>
        <begin position="64"/>
        <end position="88"/>
    </location>
</feature>
<evidence type="ECO:0000256" key="1">
    <source>
        <dbReference type="SAM" id="MobiDB-lite"/>
    </source>
</evidence>
<reference evidence="2" key="1">
    <citation type="submission" date="2020-11" db="EMBL/GenBank/DDBJ databases">
        <authorList>
            <person name="Whitehead M."/>
        </authorList>
    </citation>
    <scope>NUCLEOTIDE SEQUENCE</scope>
    <source>
        <strain evidence="2">EGII</strain>
    </source>
</reference>
<accession>A0A811UZW8</accession>
<organism evidence="2 3">
    <name type="scientific">Ceratitis capitata</name>
    <name type="common">Mediterranean fruit fly</name>
    <name type="synonym">Tephritis capitata</name>
    <dbReference type="NCBI Taxonomy" id="7213"/>
    <lineage>
        <taxon>Eukaryota</taxon>
        <taxon>Metazoa</taxon>
        <taxon>Ecdysozoa</taxon>
        <taxon>Arthropoda</taxon>
        <taxon>Hexapoda</taxon>
        <taxon>Insecta</taxon>
        <taxon>Pterygota</taxon>
        <taxon>Neoptera</taxon>
        <taxon>Endopterygota</taxon>
        <taxon>Diptera</taxon>
        <taxon>Brachycera</taxon>
        <taxon>Muscomorpha</taxon>
        <taxon>Tephritoidea</taxon>
        <taxon>Tephritidae</taxon>
        <taxon>Ceratitis</taxon>
        <taxon>Ceratitis</taxon>
    </lineage>
</organism>
<protein>
    <submittedName>
        <fullName evidence="2">(Mediterranean fruit fly) hypothetical protein</fullName>
    </submittedName>
</protein>
<name>A0A811UZW8_CERCA</name>
<evidence type="ECO:0000313" key="3">
    <source>
        <dbReference type="Proteomes" id="UP000606786"/>
    </source>
</evidence>
<comment type="caution">
    <text evidence="2">The sequence shown here is derived from an EMBL/GenBank/DDBJ whole genome shotgun (WGS) entry which is preliminary data.</text>
</comment>
<gene>
    <name evidence="2" type="ORF">CCAP1982_LOCUS12663</name>
</gene>
<keyword evidence="3" id="KW-1185">Reference proteome</keyword>
<proteinExistence type="predicted"/>
<sequence length="153" mass="17175">MHTYITIFNRNQFFPCITSSNNNNNSNSNSETKQKRDFPTMHDMKNDALRFHEKCKKQKKKKCNNQQQQQNHRQSQSQLNQSSRQTNQAASERTGERVTPVKSINNGRKENSSKSQMNDECVNDEHSVKSAAGRGDGGIGGGGGSSSIKGRRV</sequence>
<dbReference type="EMBL" id="CAJHJT010000034">
    <property type="protein sequence ID" value="CAD7004244.1"/>
    <property type="molecule type" value="Genomic_DNA"/>
</dbReference>
<evidence type="ECO:0000313" key="2">
    <source>
        <dbReference type="EMBL" id="CAD7004244.1"/>
    </source>
</evidence>